<dbReference type="Gene3D" id="2.40.160.210">
    <property type="entry name" value="Acyl-CoA thioesterase, double hotdog domain"/>
    <property type="match status" value="1"/>
</dbReference>
<dbReference type="PANTHER" id="PTHR38110:SF1">
    <property type="entry name" value="THIOESTERASE DOMAIN-CONTAINING PROTEIN"/>
    <property type="match status" value="1"/>
</dbReference>
<dbReference type="Proteomes" id="UP000324022">
    <property type="component" value="Unassembled WGS sequence"/>
</dbReference>
<keyword evidence="3" id="KW-1185">Reference proteome</keyword>
<accession>A0A5C3DV67</accession>
<dbReference type="PANTHER" id="PTHR38110">
    <property type="entry name" value="CHROMOSOME 23, WHOLE GENOME SHOTGUN SEQUENCE"/>
    <property type="match status" value="1"/>
</dbReference>
<sequence>MPGLQTAILSRLSEETITPTSATYVGSIDTTWCIGSVPQGGYSLSIILNSVLAFMRTPELASTNVKSISHLDPFLLSATYIQAVTWTDYEVRIKVLKRGKSLSNLQAELWQDGVLRITTQVLMTNFVVQKESADRTKVGELKGKDVHNPILNGYSITEESQWAPEFPLSPPGKCDPPRFFGNTAESGKTFGFGELITIANDPKLDRLTSTTSTLSAGAYYSLVPQPSPVLDAALVQSGRLSEGKNFIPFLADMFTSPPMMVPGKHKSHWYPTLHLTIEFKRALPSNAIIQRTATYSKGKFMINGQHESDSELWSHPDDQHLFEQDFNQTNKGKNGEKRSYILAIARQTALVLPFAVNQGKTKAKAKL</sequence>
<evidence type="ECO:0000313" key="2">
    <source>
        <dbReference type="EMBL" id="SPO21460.1"/>
    </source>
</evidence>
<gene>
    <name evidence="2" type="ORF">UTRI_00942_B</name>
</gene>
<reference evidence="2 3" key="1">
    <citation type="submission" date="2018-03" db="EMBL/GenBank/DDBJ databases">
        <authorList>
            <person name="Guldener U."/>
        </authorList>
    </citation>
    <scope>NUCLEOTIDE SEQUENCE [LARGE SCALE GENOMIC DNA]</scope>
    <source>
        <strain evidence="2 3">NBRC100155</strain>
    </source>
</reference>
<dbReference type="Pfam" id="PF13622">
    <property type="entry name" value="4HBT_3"/>
    <property type="match status" value="1"/>
</dbReference>
<dbReference type="EMBL" id="OOIN01000003">
    <property type="protein sequence ID" value="SPO21460.1"/>
    <property type="molecule type" value="Genomic_DNA"/>
</dbReference>
<dbReference type="OrthoDB" id="2532955at2759"/>
<evidence type="ECO:0000313" key="3">
    <source>
        <dbReference type="Proteomes" id="UP000324022"/>
    </source>
</evidence>
<dbReference type="InterPro" id="IPR052389">
    <property type="entry name" value="Sec_Metab_Biosynth-Assoc"/>
</dbReference>
<dbReference type="AlphaFoldDB" id="A0A5C3DV67"/>
<name>A0A5C3DV67_9BASI</name>
<dbReference type="InterPro" id="IPR042171">
    <property type="entry name" value="Acyl-CoA_hotdog"/>
</dbReference>
<protein>
    <recommendedName>
        <fullName evidence="1">Acyl-CoA thioesterase-like N-terminal HotDog domain-containing protein</fullName>
    </recommendedName>
</protein>
<proteinExistence type="predicted"/>
<feature type="domain" description="Acyl-CoA thioesterase-like N-terminal HotDog" evidence="1">
    <location>
        <begin position="30"/>
        <end position="121"/>
    </location>
</feature>
<dbReference type="InterPro" id="IPR049449">
    <property type="entry name" value="TesB_ACOT8-like_N"/>
</dbReference>
<organism evidence="2 3">
    <name type="scientific">Ustilago trichophora</name>
    <dbReference type="NCBI Taxonomy" id="86804"/>
    <lineage>
        <taxon>Eukaryota</taxon>
        <taxon>Fungi</taxon>
        <taxon>Dikarya</taxon>
        <taxon>Basidiomycota</taxon>
        <taxon>Ustilaginomycotina</taxon>
        <taxon>Ustilaginomycetes</taxon>
        <taxon>Ustilaginales</taxon>
        <taxon>Ustilaginaceae</taxon>
        <taxon>Ustilago</taxon>
    </lineage>
</organism>
<evidence type="ECO:0000259" key="1">
    <source>
        <dbReference type="Pfam" id="PF13622"/>
    </source>
</evidence>